<accession>A0AB39V513</accession>
<sequence length="170" mass="19781">MRKLLIIISMFMTFLIGHGKQSLNVTVEKGAKLPNFELKDFNRIRTKSRKIFNNGKPTLLVFAAEWCPHCHAELSEVQKFYEENKDKVNVAVVFTSNHTTLAKTKNFVTENNFTFPVYYDMERAIMNAFKVKGVPYNLKIQNSKIEDIHEGTITYDELVEFFHEPDNLLN</sequence>
<dbReference type="EMBL" id="CP165647">
    <property type="protein sequence ID" value="XDU62797.1"/>
    <property type="molecule type" value="Genomic_DNA"/>
</dbReference>
<dbReference type="GO" id="GO:0016491">
    <property type="term" value="F:oxidoreductase activity"/>
    <property type="evidence" value="ECO:0007669"/>
    <property type="project" value="InterPro"/>
</dbReference>
<dbReference type="InterPro" id="IPR036249">
    <property type="entry name" value="Thioredoxin-like_sf"/>
</dbReference>
<dbReference type="Pfam" id="PF00578">
    <property type="entry name" value="AhpC-TSA"/>
    <property type="match status" value="1"/>
</dbReference>
<dbReference type="Gene3D" id="3.40.30.10">
    <property type="entry name" value="Glutaredoxin"/>
    <property type="match status" value="1"/>
</dbReference>
<dbReference type="GO" id="GO:0016209">
    <property type="term" value="F:antioxidant activity"/>
    <property type="evidence" value="ECO:0007669"/>
    <property type="project" value="InterPro"/>
</dbReference>
<evidence type="ECO:0000313" key="2">
    <source>
        <dbReference type="EMBL" id="XDU62797.1"/>
    </source>
</evidence>
<proteinExistence type="predicted"/>
<evidence type="ECO:0000259" key="1">
    <source>
        <dbReference type="PROSITE" id="PS51352"/>
    </source>
</evidence>
<dbReference type="InterPro" id="IPR013766">
    <property type="entry name" value="Thioredoxin_domain"/>
</dbReference>
<dbReference type="PANTHER" id="PTHR42852:SF13">
    <property type="entry name" value="PROTEIN DIPZ"/>
    <property type="match status" value="1"/>
</dbReference>
<feature type="domain" description="Thioredoxin" evidence="1">
    <location>
        <begin position="27"/>
        <end position="167"/>
    </location>
</feature>
<organism evidence="2">
    <name type="scientific">Leptotrichia alba</name>
    <dbReference type="NCBI Taxonomy" id="3239304"/>
    <lineage>
        <taxon>Bacteria</taxon>
        <taxon>Fusobacteriati</taxon>
        <taxon>Fusobacteriota</taxon>
        <taxon>Fusobacteriia</taxon>
        <taxon>Fusobacteriales</taxon>
        <taxon>Leptotrichiaceae</taxon>
        <taxon>Leptotrichia</taxon>
    </lineage>
</organism>
<dbReference type="RefSeq" id="WP_369716665.1">
    <property type="nucleotide sequence ID" value="NZ_CP165647.1"/>
</dbReference>
<dbReference type="PANTHER" id="PTHR42852">
    <property type="entry name" value="THIOL:DISULFIDE INTERCHANGE PROTEIN DSBE"/>
    <property type="match status" value="1"/>
</dbReference>
<reference evidence="2" key="1">
    <citation type="submission" date="2024-07" db="EMBL/GenBank/DDBJ databases">
        <authorList>
            <person name="Li X.-J."/>
            <person name="Wang X."/>
        </authorList>
    </citation>
    <scope>NUCLEOTIDE SEQUENCE</scope>
    <source>
        <strain evidence="2">HSP-536</strain>
    </source>
</reference>
<dbReference type="AlphaFoldDB" id="A0AB39V513"/>
<dbReference type="InterPro" id="IPR000866">
    <property type="entry name" value="AhpC/TSA"/>
</dbReference>
<name>A0AB39V513_9FUSO</name>
<dbReference type="SUPFAM" id="SSF52833">
    <property type="entry name" value="Thioredoxin-like"/>
    <property type="match status" value="1"/>
</dbReference>
<gene>
    <name evidence="2" type="ORF">AB8B28_02790</name>
</gene>
<protein>
    <submittedName>
        <fullName evidence="2">TlpA family protein disulfide reductase</fullName>
    </submittedName>
</protein>
<dbReference type="KEGG" id="lala:AB8B28_02790"/>
<dbReference type="PROSITE" id="PS51352">
    <property type="entry name" value="THIOREDOXIN_2"/>
    <property type="match status" value="1"/>
</dbReference>
<dbReference type="InterPro" id="IPR050553">
    <property type="entry name" value="Thioredoxin_ResA/DsbE_sf"/>
</dbReference>
<dbReference type="CDD" id="cd02966">
    <property type="entry name" value="TlpA_like_family"/>
    <property type="match status" value="1"/>
</dbReference>